<proteinExistence type="predicted"/>
<dbReference type="Gene3D" id="6.20.120.50">
    <property type="match status" value="1"/>
</dbReference>
<protein>
    <submittedName>
        <fullName evidence="1">DUF3006 domain-containing protein</fullName>
    </submittedName>
</protein>
<reference evidence="1" key="1">
    <citation type="submission" date="2022-12" db="EMBL/GenBank/DDBJ databases">
        <authorList>
            <person name="Bing R.G."/>
            <person name="Willard D.J."/>
            <person name="Manesh M.J.H."/>
            <person name="Laemthong T."/>
            <person name="Crosby J.R."/>
            <person name="Kelly R.M."/>
        </authorList>
    </citation>
    <scope>NUCLEOTIDE SEQUENCE</scope>
    <source>
        <strain evidence="1">DSM 8990</strain>
    </source>
</reference>
<dbReference type="RefSeq" id="WP_268760798.1">
    <property type="nucleotide sequence ID" value="NZ_CP113865.1"/>
</dbReference>
<dbReference type="Proteomes" id="UP001164909">
    <property type="component" value="Chromosome"/>
</dbReference>
<evidence type="ECO:0000313" key="2">
    <source>
        <dbReference type="Proteomes" id="UP001164909"/>
    </source>
</evidence>
<evidence type="ECO:0000313" key="1">
    <source>
        <dbReference type="EMBL" id="WAM33929.1"/>
    </source>
</evidence>
<dbReference type="EMBL" id="CP113865">
    <property type="protein sequence ID" value="WAM33929.1"/>
    <property type="molecule type" value="Genomic_DNA"/>
</dbReference>
<name>A0ABY7BMX4_9FIRM</name>
<organism evidence="1 2">
    <name type="scientific">Caldicellulosiruptor morganii</name>
    <dbReference type="NCBI Taxonomy" id="1387555"/>
    <lineage>
        <taxon>Bacteria</taxon>
        <taxon>Bacillati</taxon>
        <taxon>Bacillota</taxon>
        <taxon>Bacillota incertae sedis</taxon>
        <taxon>Caldicellulosiruptorales</taxon>
        <taxon>Caldicellulosiruptoraceae</taxon>
        <taxon>Caldicellulosiruptor</taxon>
    </lineage>
</organism>
<dbReference type="InterPro" id="IPR021377">
    <property type="entry name" value="DUF3006"/>
</dbReference>
<accession>A0ABY7BMX4</accession>
<keyword evidence="2" id="KW-1185">Reference proteome</keyword>
<dbReference type="Pfam" id="PF11213">
    <property type="entry name" value="DUF3006"/>
    <property type="match status" value="1"/>
</dbReference>
<sequence length="70" mass="8179">MMDFMRAVIDRFENGFAILELENGKMVNVPAELIPQGAREGDVILIEIDREETKKRQKRINDLFEKLKES</sequence>
<gene>
    <name evidence="1" type="ORF">OTK00_000070</name>
</gene>